<dbReference type="Proteomes" id="UP000254797">
    <property type="component" value="Unassembled WGS sequence"/>
</dbReference>
<keyword evidence="6 11" id="KW-0328">Glycosyltransferase</keyword>
<gene>
    <name evidence="14" type="primary">tagE</name>
    <name evidence="11" type="synonym">gtfA</name>
    <name evidence="14" type="ORF">NCTC4670_02192</name>
</gene>
<comment type="pathway">
    <text evidence="2 11">Protein modification; protein glycosylation.</text>
</comment>
<dbReference type="InterPro" id="IPR054396">
    <property type="entry name" value="GtfA_EBD"/>
</dbReference>
<evidence type="ECO:0000256" key="8">
    <source>
        <dbReference type="ARBA" id="ARBA00022741"/>
    </source>
</evidence>
<reference evidence="14 15" key="1">
    <citation type="submission" date="2018-06" db="EMBL/GenBank/DDBJ databases">
        <authorList>
            <consortium name="Pathogen Informatics"/>
            <person name="Doyle S."/>
        </authorList>
    </citation>
    <scope>NUCLEOTIDE SEQUENCE [LARGE SCALE GENOMIC DNA]</scope>
    <source>
        <strain evidence="14 15">NCTC4670</strain>
    </source>
</reference>
<comment type="function">
    <text evidence="11">Required for polymorphic O-glycosylation of the serine-rich repeat protein in this bacteria. Catalyzes the first step in glycosylation by transferring N-acetylglucosamine from UDP-GlcNAc to serine residues in the substrate protein. Part of the accessory SecA2/SecY2 system specifically required to export serine-rich repeat cell wall proteins usually encoded upstream in the same operon.</text>
</comment>
<dbReference type="EC" id="2.4.1.-" evidence="11"/>
<dbReference type="HAMAP" id="MF_01472">
    <property type="entry name" value="GtfA"/>
    <property type="match status" value="1"/>
</dbReference>
<evidence type="ECO:0000256" key="6">
    <source>
        <dbReference type="ARBA" id="ARBA00022676"/>
    </source>
</evidence>
<dbReference type="CDD" id="cd04949">
    <property type="entry name" value="GT4_GtfA-like"/>
    <property type="match status" value="1"/>
</dbReference>
<dbReference type="PANTHER" id="PTHR12526">
    <property type="entry name" value="GLYCOSYLTRANSFERASE"/>
    <property type="match status" value="1"/>
</dbReference>
<comment type="similarity">
    <text evidence="3 11">Belongs to the glycosyltransferase group 1 family. Glycosyltransferase 4 subfamily.</text>
</comment>
<feature type="binding site" evidence="11">
    <location>
        <begin position="403"/>
        <end position="406"/>
    </location>
    <ligand>
        <name>N-acetyl-D-glucosamine</name>
        <dbReference type="ChEBI" id="CHEBI:506227"/>
    </ligand>
</feature>
<dbReference type="InterPro" id="IPR014267">
    <property type="entry name" value="GtfA"/>
</dbReference>
<dbReference type="InterPro" id="IPR001296">
    <property type="entry name" value="Glyco_trans_1"/>
</dbReference>
<evidence type="ECO:0000256" key="2">
    <source>
        <dbReference type="ARBA" id="ARBA00004922"/>
    </source>
</evidence>
<dbReference type="GO" id="GO:0016757">
    <property type="term" value="F:glycosyltransferase activity"/>
    <property type="evidence" value="ECO:0007669"/>
    <property type="project" value="UniProtKB-UniRule"/>
</dbReference>
<keyword evidence="8 11" id="KW-0547">Nucleotide-binding</keyword>
<keyword evidence="4 11" id="KW-1003">Cell membrane</keyword>
<feature type="binding site" evidence="11">
    <location>
        <begin position="16"/>
        <end position="19"/>
    </location>
    <ligand>
        <name>UDP</name>
        <dbReference type="ChEBI" id="CHEBI:58223"/>
    </ligand>
</feature>
<evidence type="ECO:0000256" key="10">
    <source>
        <dbReference type="ARBA" id="ARBA00052053"/>
    </source>
</evidence>
<keyword evidence="7 11" id="KW-0808">Transferase</keyword>
<evidence type="ECO:0000313" key="14">
    <source>
        <dbReference type="EMBL" id="SUN51786.1"/>
    </source>
</evidence>
<comment type="subunit">
    <text evidence="11">Forms a heterotetramer with 2 subunits each of GtfA and GtfB. Part of the accessory SecA2/SecY2 protein translocation apparatus.</text>
</comment>
<protein>
    <recommendedName>
        <fullName evidence="11">UDP-N-acetylglucosamine--peptide N-acetylglucosaminyltransferase GtfA subunit</fullName>
        <ecNumber evidence="11">2.4.1.-</ecNumber>
    </recommendedName>
    <alternativeName>
        <fullName evidence="11">Glycosyltransferase GtfA</fullName>
    </alternativeName>
</protein>
<dbReference type="SUPFAM" id="SSF53756">
    <property type="entry name" value="UDP-Glycosyltransferase/glycogen phosphorylase"/>
    <property type="match status" value="1"/>
</dbReference>
<dbReference type="GO" id="GO:0017122">
    <property type="term" value="C:protein N-acetylglucosaminyltransferase complex"/>
    <property type="evidence" value="ECO:0007669"/>
    <property type="project" value="UniProtKB-UniRule"/>
</dbReference>
<dbReference type="NCBIfam" id="TIGR02918">
    <property type="entry name" value="accessory Sec system glycosyltransferase GtfA"/>
    <property type="match status" value="1"/>
</dbReference>
<comment type="catalytic activity">
    <reaction evidence="10 11">
        <text>L-seryl-[protein] + UDP-N-acetyl-alpha-D-glucosamine = 3-O-[N-acetyl-alpha-D-glucosaminyl]-L-seryl-[protein] + UDP + H(+)</text>
        <dbReference type="Rhea" id="RHEA:59872"/>
        <dbReference type="Rhea" id="RHEA-COMP:9863"/>
        <dbReference type="Rhea" id="RHEA-COMP:15471"/>
        <dbReference type="ChEBI" id="CHEBI:15378"/>
        <dbReference type="ChEBI" id="CHEBI:29999"/>
        <dbReference type="ChEBI" id="CHEBI:57705"/>
        <dbReference type="ChEBI" id="CHEBI:58223"/>
        <dbReference type="ChEBI" id="CHEBI:143279"/>
    </reaction>
</comment>
<dbReference type="GO" id="GO:0000166">
    <property type="term" value="F:nucleotide binding"/>
    <property type="evidence" value="ECO:0007669"/>
    <property type="project" value="UniProtKB-KW"/>
</dbReference>
<evidence type="ECO:0000259" key="12">
    <source>
        <dbReference type="Pfam" id="PF00534"/>
    </source>
</evidence>
<dbReference type="Pfam" id="PF00534">
    <property type="entry name" value="Glycos_transf_1"/>
    <property type="match status" value="1"/>
</dbReference>
<dbReference type="AlphaFoldDB" id="A0A380K0D7"/>
<feature type="domain" description="Glycosyl transferase family 1" evidence="12">
    <location>
        <begin position="314"/>
        <end position="456"/>
    </location>
</feature>
<feature type="binding site" evidence="11">
    <location>
        <begin position="383"/>
        <end position="384"/>
    </location>
    <ligand>
        <name>UDP</name>
        <dbReference type="ChEBI" id="CHEBI:58223"/>
    </ligand>
</feature>
<dbReference type="RefSeq" id="WP_115246841.1">
    <property type="nucleotide sequence ID" value="NZ_JAIEZZ010000019.1"/>
</dbReference>
<dbReference type="PANTHER" id="PTHR12526:SF629">
    <property type="entry name" value="TEICHURONIC ACID BIOSYNTHESIS GLYCOSYLTRANSFERASE TUAH-RELATED"/>
    <property type="match status" value="1"/>
</dbReference>
<dbReference type="Pfam" id="PF22145">
    <property type="entry name" value="GtfA_EBD"/>
    <property type="match status" value="1"/>
</dbReference>
<evidence type="ECO:0000256" key="9">
    <source>
        <dbReference type="ARBA" id="ARBA00023136"/>
    </source>
</evidence>
<name>A0A380K0D7_STRDY</name>
<keyword evidence="5 11" id="KW-0963">Cytoplasm</keyword>
<evidence type="ECO:0000256" key="3">
    <source>
        <dbReference type="ARBA" id="ARBA00009481"/>
    </source>
</evidence>
<dbReference type="FunFam" id="3.40.50.2000:FF:000196">
    <property type="entry name" value="UDP-N-acetylglucosamine--peptide N-acetylglucosaminyltransferase GtfA subunit"/>
    <property type="match status" value="1"/>
</dbReference>
<dbReference type="EMBL" id="UHFG01000004">
    <property type="protein sequence ID" value="SUN51786.1"/>
    <property type="molecule type" value="Genomic_DNA"/>
</dbReference>
<dbReference type="GO" id="GO:0005886">
    <property type="term" value="C:plasma membrane"/>
    <property type="evidence" value="ECO:0007669"/>
    <property type="project" value="UniProtKB-SubCell"/>
</dbReference>
<dbReference type="UniPathway" id="UPA00378"/>
<evidence type="ECO:0000256" key="7">
    <source>
        <dbReference type="ARBA" id="ARBA00022679"/>
    </source>
</evidence>
<dbReference type="GO" id="GO:0005737">
    <property type="term" value="C:cytoplasm"/>
    <property type="evidence" value="ECO:0007669"/>
    <property type="project" value="UniProtKB-SubCell"/>
</dbReference>
<evidence type="ECO:0000256" key="11">
    <source>
        <dbReference type="HAMAP-Rule" id="MF_01472"/>
    </source>
</evidence>
<evidence type="ECO:0000256" key="4">
    <source>
        <dbReference type="ARBA" id="ARBA00022475"/>
    </source>
</evidence>
<organism evidence="14 15">
    <name type="scientific">Streptococcus dysgalactiae subsp. dysgalactiae</name>
    <dbReference type="NCBI Taxonomy" id="99822"/>
    <lineage>
        <taxon>Bacteria</taxon>
        <taxon>Bacillati</taxon>
        <taxon>Bacillota</taxon>
        <taxon>Bacilli</taxon>
        <taxon>Lactobacillales</taxon>
        <taxon>Streptococcaceae</taxon>
        <taxon>Streptococcus</taxon>
    </lineage>
</organism>
<feature type="domain" description="GtfA extended beta-sheet meander" evidence="13">
    <location>
        <begin position="95"/>
        <end position="189"/>
    </location>
</feature>
<evidence type="ECO:0000256" key="1">
    <source>
        <dbReference type="ARBA" id="ARBA00004202"/>
    </source>
</evidence>
<evidence type="ECO:0000256" key="5">
    <source>
        <dbReference type="ARBA" id="ARBA00022490"/>
    </source>
</evidence>
<accession>A0A380K0D7</accession>
<evidence type="ECO:0000259" key="13">
    <source>
        <dbReference type="Pfam" id="PF22145"/>
    </source>
</evidence>
<proteinExistence type="inferred from homology"/>
<evidence type="ECO:0000313" key="15">
    <source>
        <dbReference type="Proteomes" id="UP000254797"/>
    </source>
</evidence>
<dbReference type="Gene3D" id="3.40.50.2000">
    <property type="entry name" value="Glycogen Phosphorylase B"/>
    <property type="match status" value="2"/>
</dbReference>
<feature type="binding site" evidence="11">
    <location>
        <position position="241"/>
    </location>
    <ligand>
        <name>N-acetyl-D-glucosamine</name>
        <dbReference type="ChEBI" id="CHEBI:506227"/>
    </ligand>
</feature>
<comment type="subcellular location">
    <subcellularLocation>
        <location evidence="1 11">Cell membrane</location>
        <topology evidence="1 11">Peripheral membrane protein</topology>
    </subcellularLocation>
    <subcellularLocation>
        <location evidence="11">Cytoplasm</location>
    </subcellularLocation>
    <text evidence="11">Cell membrane association requires GtfB.</text>
</comment>
<keyword evidence="9 11" id="KW-0472">Membrane</keyword>
<sequence>MTVYNINLGIGWASSGVEYAQAYRATLFRKLGVTAKFIFTDFIAGENIQHLTQNMGFKDNEVLWLYSFFTDIPIAPTSVTLTDLQESMTCPIQREEHQGKVVRYFNDDSDFFMTAYCNDANSQLVQRVEYVSKGILIRKDYFTSTRLFSEYYAPKDGRATVYLRRFFNQDGSVAYEENVDGTQSVFRFKQEIFDDKSQLLKEMLHRLQLSKDDLIILDRSTGIGQAVFQEKGEAKLAVVIHAEHFSPHNVTPDTILWNNFYDYQFTNADKVDAFICATSVQSQLLADHMQVYQSCQPQIVTIPVGSLVTCRHPEKDRKPFSLVTVSRLASEKHVDWLVKAVIESKQCLPGLSFDIYGTGGEEAKLRDLIAKNHAQDYIRLLGHRQMEELYQDYEVYLAGSTSEGFGLSLMEAVGSGLALIGLDVRYGNQTFIKDGQNGYLIPRQEPDDSKQMVKAFAEKIIDLYSKADLDAFRYESYQIAESFLEDAIMKKWRYFLEEVVGND</sequence>